<dbReference type="KEGG" id="whr:OG579_15790"/>
<reference evidence="7 8" key="1">
    <citation type="submission" date="2022-10" db="EMBL/GenBank/DDBJ databases">
        <title>The complete genomes of actinobacterial strains from the NBC collection.</title>
        <authorList>
            <person name="Joergensen T.S."/>
            <person name="Alvarez Arevalo M."/>
            <person name="Sterndorff E.B."/>
            <person name="Faurdal D."/>
            <person name="Vuksanovic O."/>
            <person name="Mourched A.-S."/>
            <person name="Charusanti P."/>
            <person name="Shaw S."/>
            <person name="Blin K."/>
            <person name="Weber T."/>
        </authorList>
    </citation>
    <scope>NUCLEOTIDE SEQUENCE [LARGE SCALE GENOMIC DNA]</scope>
    <source>
        <strain evidence="7 8">NBC_00319</strain>
    </source>
</reference>
<dbReference type="PRINTS" id="PR00039">
    <property type="entry name" value="HTHLYSR"/>
</dbReference>
<dbReference type="RefSeq" id="WP_328856710.1">
    <property type="nucleotide sequence ID" value="NZ_CP108021.1"/>
</dbReference>
<evidence type="ECO:0000256" key="4">
    <source>
        <dbReference type="ARBA" id="ARBA00023159"/>
    </source>
</evidence>
<keyword evidence="2" id="KW-0805">Transcription regulation</keyword>
<dbReference type="GO" id="GO:0003700">
    <property type="term" value="F:DNA-binding transcription factor activity"/>
    <property type="evidence" value="ECO:0007669"/>
    <property type="project" value="InterPro"/>
</dbReference>
<dbReference type="InterPro" id="IPR005119">
    <property type="entry name" value="LysR_subst-bd"/>
</dbReference>
<dbReference type="CDD" id="cd05466">
    <property type="entry name" value="PBP2_LTTR_substrate"/>
    <property type="match status" value="1"/>
</dbReference>
<keyword evidence="5" id="KW-0804">Transcription</keyword>
<keyword evidence="3" id="KW-0238">DNA-binding</keyword>
<dbReference type="InterPro" id="IPR036390">
    <property type="entry name" value="WH_DNA-bd_sf"/>
</dbReference>
<evidence type="ECO:0000256" key="2">
    <source>
        <dbReference type="ARBA" id="ARBA00023015"/>
    </source>
</evidence>
<name>A0AAU4JZB8_9NOCA</name>
<evidence type="ECO:0000256" key="5">
    <source>
        <dbReference type="ARBA" id="ARBA00023163"/>
    </source>
</evidence>
<accession>A0AAU4JZB8</accession>
<proteinExistence type="inferred from homology"/>
<protein>
    <submittedName>
        <fullName evidence="7">LysR family transcriptional regulator</fullName>
    </submittedName>
</protein>
<dbReference type="SUPFAM" id="SSF53850">
    <property type="entry name" value="Periplasmic binding protein-like II"/>
    <property type="match status" value="1"/>
</dbReference>
<evidence type="ECO:0000256" key="3">
    <source>
        <dbReference type="ARBA" id="ARBA00023125"/>
    </source>
</evidence>
<keyword evidence="4" id="KW-0010">Activator</keyword>
<dbReference type="GO" id="GO:0032993">
    <property type="term" value="C:protein-DNA complex"/>
    <property type="evidence" value="ECO:0007669"/>
    <property type="project" value="TreeGrafter"/>
</dbReference>
<dbReference type="PANTHER" id="PTHR30346">
    <property type="entry name" value="TRANSCRIPTIONAL DUAL REGULATOR HCAR-RELATED"/>
    <property type="match status" value="1"/>
</dbReference>
<keyword evidence="8" id="KW-1185">Reference proteome</keyword>
<dbReference type="Proteomes" id="UP001432128">
    <property type="component" value="Chromosome"/>
</dbReference>
<feature type="domain" description="HTH lysR-type" evidence="6">
    <location>
        <begin position="1"/>
        <end position="58"/>
    </location>
</feature>
<organism evidence="7 8">
    <name type="scientific">Williamsia herbipolensis</name>
    <dbReference type="NCBI Taxonomy" id="1603258"/>
    <lineage>
        <taxon>Bacteria</taxon>
        <taxon>Bacillati</taxon>
        <taxon>Actinomycetota</taxon>
        <taxon>Actinomycetes</taxon>
        <taxon>Mycobacteriales</taxon>
        <taxon>Nocardiaceae</taxon>
        <taxon>Williamsia</taxon>
    </lineage>
</organism>
<dbReference type="GO" id="GO:0003677">
    <property type="term" value="F:DNA binding"/>
    <property type="evidence" value="ECO:0007669"/>
    <property type="project" value="UniProtKB-KW"/>
</dbReference>
<dbReference type="AlphaFoldDB" id="A0AAU4JZB8"/>
<dbReference type="Gene3D" id="3.40.190.10">
    <property type="entry name" value="Periplasmic binding protein-like II"/>
    <property type="match status" value="2"/>
</dbReference>
<evidence type="ECO:0000256" key="1">
    <source>
        <dbReference type="ARBA" id="ARBA00009437"/>
    </source>
</evidence>
<dbReference type="EMBL" id="CP108021">
    <property type="protein sequence ID" value="WUM19163.1"/>
    <property type="molecule type" value="Genomic_DNA"/>
</dbReference>
<dbReference type="InterPro" id="IPR036388">
    <property type="entry name" value="WH-like_DNA-bd_sf"/>
</dbReference>
<evidence type="ECO:0000313" key="7">
    <source>
        <dbReference type="EMBL" id="WUM19163.1"/>
    </source>
</evidence>
<evidence type="ECO:0000313" key="8">
    <source>
        <dbReference type="Proteomes" id="UP001432128"/>
    </source>
</evidence>
<dbReference type="Pfam" id="PF00126">
    <property type="entry name" value="HTH_1"/>
    <property type="match status" value="1"/>
</dbReference>
<dbReference type="SUPFAM" id="SSF46785">
    <property type="entry name" value="Winged helix' DNA-binding domain"/>
    <property type="match status" value="1"/>
</dbReference>
<comment type="similarity">
    <text evidence="1">Belongs to the LysR transcriptional regulatory family.</text>
</comment>
<sequence>MELRQLTYFVAVCDELSFSRAAQRTFISQSAISHQIARLERDLGATLLERSTRAVSVTEAGERLLPIARQIIDLENRAYAAVRDPGSRVRLAANMTFARRSLAAIAAVRERHPGVEIEFVIKSFQQRVDAVVSGDVDIALIRGTIVDSRLHVSQLWVEELTVAMSEKHPLAGTADVALADLARHPLIMPPQKQQVLLHTVIRDAFADVGLTPRYGPPVPADHTATLELINQPDAWTVLYDEPPGSAIARLREREGRLRIPVSALMRVDARHENATGARGAIMTDLMRSLGRGDGAVG</sequence>
<dbReference type="PANTHER" id="PTHR30346:SF0">
    <property type="entry name" value="HCA OPERON TRANSCRIPTIONAL ACTIVATOR HCAR"/>
    <property type="match status" value="1"/>
</dbReference>
<dbReference type="Pfam" id="PF03466">
    <property type="entry name" value="LysR_substrate"/>
    <property type="match status" value="1"/>
</dbReference>
<dbReference type="Gene3D" id="1.10.10.10">
    <property type="entry name" value="Winged helix-like DNA-binding domain superfamily/Winged helix DNA-binding domain"/>
    <property type="match status" value="1"/>
</dbReference>
<dbReference type="InterPro" id="IPR000847">
    <property type="entry name" value="LysR_HTH_N"/>
</dbReference>
<evidence type="ECO:0000259" key="6">
    <source>
        <dbReference type="PROSITE" id="PS50931"/>
    </source>
</evidence>
<dbReference type="PROSITE" id="PS50931">
    <property type="entry name" value="HTH_LYSR"/>
    <property type="match status" value="1"/>
</dbReference>
<gene>
    <name evidence="7" type="ORF">OG579_15790</name>
</gene>
<dbReference type="FunFam" id="1.10.10.10:FF:000001">
    <property type="entry name" value="LysR family transcriptional regulator"/>
    <property type="match status" value="1"/>
</dbReference>